<proteinExistence type="predicted"/>
<name>J7SCW7_9APHY</name>
<keyword evidence="2" id="KW-1185">Reference proteome</keyword>
<organism evidence="1 2">
    <name type="scientific">Fibroporia radiculosa</name>
    <dbReference type="NCBI Taxonomy" id="599839"/>
    <lineage>
        <taxon>Eukaryota</taxon>
        <taxon>Fungi</taxon>
        <taxon>Dikarya</taxon>
        <taxon>Basidiomycota</taxon>
        <taxon>Agaricomycotina</taxon>
        <taxon>Agaricomycetes</taxon>
        <taxon>Polyporales</taxon>
        <taxon>Fibroporiaceae</taxon>
        <taxon>Fibroporia</taxon>
    </lineage>
</organism>
<dbReference type="InParanoid" id="J7SCW7"/>
<gene>
    <name evidence="1" type="ORF">FIBRA_09293</name>
</gene>
<evidence type="ECO:0000313" key="1">
    <source>
        <dbReference type="EMBL" id="CCM06978.1"/>
    </source>
</evidence>
<reference evidence="1 2" key="1">
    <citation type="journal article" date="2012" name="Appl. Environ. Microbiol.">
        <title>Short-read sequencing for genomic analysis of the brown rot fungus Fibroporia radiculosa.</title>
        <authorList>
            <person name="Tang J.D."/>
            <person name="Perkins A.D."/>
            <person name="Sonstegard T.S."/>
            <person name="Schroeder S.G."/>
            <person name="Burgess S.C."/>
            <person name="Diehl S.V."/>
        </authorList>
    </citation>
    <scope>NUCLEOTIDE SEQUENCE [LARGE SCALE GENOMIC DNA]</scope>
    <source>
        <strain evidence="1 2">TFFH 294</strain>
    </source>
</reference>
<sequence length="35" mass="3645">MGSVDWGTAGVSLLDRQLSGCYTFSLLLEAAVGAR</sequence>
<accession>J7SCW7</accession>
<evidence type="ECO:0000313" key="2">
    <source>
        <dbReference type="Proteomes" id="UP000006352"/>
    </source>
</evidence>
<protein>
    <submittedName>
        <fullName evidence="1">Uncharacterized protein</fullName>
    </submittedName>
</protein>
<dbReference type="GeneID" id="24101878"/>
<dbReference type="AlphaFoldDB" id="J7SCW7"/>
<dbReference type="HOGENOM" id="CLU_3368487_0_0_1"/>
<dbReference type="EMBL" id="HE797592">
    <property type="protein sequence ID" value="CCM06978.1"/>
    <property type="molecule type" value="Genomic_DNA"/>
</dbReference>
<dbReference type="RefSeq" id="XP_012176999.1">
    <property type="nucleotide sequence ID" value="XM_012321609.1"/>
</dbReference>
<dbReference type="Proteomes" id="UP000006352">
    <property type="component" value="Unassembled WGS sequence"/>
</dbReference>